<protein>
    <submittedName>
        <fullName evidence="2">F42473f8-a4e9-46f5-9f20-ea8c61349b14</fullName>
    </submittedName>
</protein>
<dbReference type="AlphaFoldDB" id="A0A8H2ZPC6"/>
<reference evidence="2" key="1">
    <citation type="submission" date="2020-10" db="EMBL/GenBank/DDBJ databases">
        <authorList>
            <person name="Kusch S."/>
        </authorList>
    </citation>
    <scope>NUCLEOTIDE SEQUENCE</scope>
    <source>
        <strain evidence="2">SwB9</strain>
    </source>
</reference>
<dbReference type="OrthoDB" id="3509392at2759"/>
<name>A0A8H2ZPC6_9HELO</name>
<dbReference type="EMBL" id="CAJHIA010000007">
    <property type="protein sequence ID" value="CAD6441840.1"/>
    <property type="molecule type" value="Genomic_DNA"/>
</dbReference>
<keyword evidence="1" id="KW-1133">Transmembrane helix</keyword>
<keyword evidence="3" id="KW-1185">Reference proteome</keyword>
<gene>
    <name evidence="2" type="ORF">SCLTRI_LOCUS1631</name>
</gene>
<keyword evidence="1" id="KW-0472">Membrane</keyword>
<evidence type="ECO:0000313" key="2">
    <source>
        <dbReference type="EMBL" id="CAD6441840.1"/>
    </source>
</evidence>
<keyword evidence="1" id="KW-0812">Transmembrane</keyword>
<evidence type="ECO:0000313" key="3">
    <source>
        <dbReference type="Proteomes" id="UP000624404"/>
    </source>
</evidence>
<feature type="transmembrane region" description="Helical" evidence="1">
    <location>
        <begin position="52"/>
        <end position="73"/>
    </location>
</feature>
<organism evidence="2 3">
    <name type="scientific">Sclerotinia trifoliorum</name>
    <dbReference type="NCBI Taxonomy" id="28548"/>
    <lineage>
        <taxon>Eukaryota</taxon>
        <taxon>Fungi</taxon>
        <taxon>Dikarya</taxon>
        <taxon>Ascomycota</taxon>
        <taxon>Pezizomycotina</taxon>
        <taxon>Leotiomycetes</taxon>
        <taxon>Helotiales</taxon>
        <taxon>Sclerotiniaceae</taxon>
        <taxon>Sclerotinia</taxon>
    </lineage>
</organism>
<accession>A0A8H2ZPC6</accession>
<sequence length="211" mass="23631">MRHLEFFPSLLLASQYTLTIADTLSITNVPASPTGSSPATKPFGSNNINSAVVIPVIVASVSVFVAFLLILCLKVPVPKRFLHPARDDDSTLRPAETSHLRFSWLHRRRRSRPTIWPHSVYNGQGFESGKCGELEMRGLEDMTGFPGPLRNVPLSQRDTQKMSQARIEEEAETRIREMLERMSPADRARASEQLIYGQADELRDKTIGAPF</sequence>
<proteinExistence type="predicted"/>
<evidence type="ECO:0000256" key="1">
    <source>
        <dbReference type="SAM" id="Phobius"/>
    </source>
</evidence>
<dbReference type="Proteomes" id="UP000624404">
    <property type="component" value="Unassembled WGS sequence"/>
</dbReference>
<comment type="caution">
    <text evidence="2">The sequence shown here is derived from an EMBL/GenBank/DDBJ whole genome shotgun (WGS) entry which is preliminary data.</text>
</comment>